<reference evidence="5 6" key="1">
    <citation type="submission" date="2017-11" db="EMBL/GenBank/DDBJ databases">
        <title>Genome sequence of the oocydin A producing rhizobacterium Serratia plymuthica 4Rx5.</title>
        <authorList>
            <person name="Matilla M.A."/>
            <person name="Udaondo Z."/>
            <person name="Salmond G.P.C."/>
        </authorList>
    </citation>
    <scope>NUCLEOTIDE SEQUENCE [LARGE SCALE GENOMIC DNA]</scope>
    <source>
        <strain evidence="5 6">4Rx5</strain>
    </source>
</reference>
<dbReference type="PANTHER" id="PTHR45527:SF1">
    <property type="entry name" value="FATTY ACID SYNTHASE"/>
    <property type="match status" value="1"/>
</dbReference>
<dbReference type="PANTHER" id="PTHR45527">
    <property type="entry name" value="NONRIBOSOMAL PEPTIDE SYNTHETASE"/>
    <property type="match status" value="1"/>
</dbReference>
<dbReference type="GO" id="GO:0044550">
    <property type="term" value="P:secondary metabolite biosynthetic process"/>
    <property type="evidence" value="ECO:0007669"/>
    <property type="project" value="TreeGrafter"/>
</dbReference>
<organism evidence="5 6">
    <name type="scientific">Serratia plymuthica</name>
    <dbReference type="NCBI Taxonomy" id="82996"/>
    <lineage>
        <taxon>Bacteria</taxon>
        <taxon>Pseudomonadati</taxon>
        <taxon>Pseudomonadota</taxon>
        <taxon>Gammaproteobacteria</taxon>
        <taxon>Enterobacterales</taxon>
        <taxon>Yersiniaceae</taxon>
        <taxon>Serratia</taxon>
    </lineage>
</organism>
<dbReference type="GO" id="GO:0043041">
    <property type="term" value="P:amino acid activation for nonribosomal peptide biosynthetic process"/>
    <property type="evidence" value="ECO:0007669"/>
    <property type="project" value="TreeGrafter"/>
</dbReference>
<dbReference type="InterPro" id="IPR036736">
    <property type="entry name" value="ACP-like_sf"/>
</dbReference>
<dbReference type="Proteomes" id="UP000248196">
    <property type="component" value="Unassembled WGS sequence"/>
</dbReference>
<dbReference type="Pfam" id="PF00668">
    <property type="entry name" value="Condensation"/>
    <property type="match status" value="1"/>
</dbReference>
<dbReference type="InterPro" id="IPR009081">
    <property type="entry name" value="PP-bd_ACP"/>
</dbReference>
<keyword evidence="3" id="KW-0597">Phosphoprotein</keyword>
<dbReference type="RefSeq" id="WP_004952002.1">
    <property type="nucleotide sequence ID" value="NZ_PESE01000007.1"/>
</dbReference>
<dbReference type="Gene3D" id="3.30.559.10">
    <property type="entry name" value="Chloramphenicol acetyltransferase-like domain"/>
    <property type="match status" value="1"/>
</dbReference>
<dbReference type="SUPFAM" id="SSF52777">
    <property type="entry name" value="CoA-dependent acyltransferases"/>
    <property type="match status" value="2"/>
</dbReference>
<dbReference type="InterPro" id="IPR020845">
    <property type="entry name" value="AMP-binding_CS"/>
</dbReference>
<dbReference type="AlphaFoldDB" id="A0A318NU09"/>
<dbReference type="GO" id="GO:0005737">
    <property type="term" value="C:cytoplasm"/>
    <property type="evidence" value="ECO:0007669"/>
    <property type="project" value="TreeGrafter"/>
</dbReference>
<proteinExistence type="predicted"/>
<dbReference type="Pfam" id="PF00550">
    <property type="entry name" value="PP-binding"/>
    <property type="match status" value="1"/>
</dbReference>
<dbReference type="InterPro" id="IPR042099">
    <property type="entry name" value="ANL_N_sf"/>
</dbReference>
<dbReference type="InterPro" id="IPR010071">
    <property type="entry name" value="AA_adenyl_dom"/>
</dbReference>
<dbReference type="InterPro" id="IPR029058">
    <property type="entry name" value="AB_hydrolase_fold"/>
</dbReference>
<dbReference type="PROSITE" id="PS50075">
    <property type="entry name" value="CARRIER"/>
    <property type="match status" value="1"/>
</dbReference>
<dbReference type="InterPro" id="IPR001242">
    <property type="entry name" value="Condensation_dom"/>
</dbReference>
<dbReference type="InterPro" id="IPR023213">
    <property type="entry name" value="CAT-like_dom_sf"/>
</dbReference>
<evidence type="ECO:0000313" key="6">
    <source>
        <dbReference type="Proteomes" id="UP000248196"/>
    </source>
</evidence>
<dbReference type="Gene3D" id="3.30.559.30">
    <property type="entry name" value="Nonribosomal peptide synthetase, condensation domain"/>
    <property type="match status" value="1"/>
</dbReference>
<feature type="domain" description="Carrier" evidence="4">
    <location>
        <begin position="961"/>
        <end position="1036"/>
    </location>
</feature>
<dbReference type="PROSITE" id="PS00455">
    <property type="entry name" value="AMP_BINDING"/>
    <property type="match status" value="1"/>
</dbReference>
<gene>
    <name evidence="5" type="ORF">CT690_20355</name>
</gene>
<dbReference type="GO" id="GO:0031177">
    <property type="term" value="F:phosphopantetheine binding"/>
    <property type="evidence" value="ECO:0007669"/>
    <property type="project" value="TreeGrafter"/>
</dbReference>
<evidence type="ECO:0000313" key="5">
    <source>
        <dbReference type="EMBL" id="PYD37260.1"/>
    </source>
</evidence>
<name>A0A318NU09_SERPL</name>
<dbReference type="PROSITE" id="PS00012">
    <property type="entry name" value="PHOSPHOPANTETHEINE"/>
    <property type="match status" value="1"/>
</dbReference>
<protein>
    <submittedName>
        <fullName evidence="5">Non-ribosomal peptide synthase</fullName>
    </submittedName>
</protein>
<comment type="caution">
    <text evidence="5">The sequence shown here is derived from an EMBL/GenBank/DDBJ whole genome shotgun (WGS) entry which is preliminary data.</text>
</comment>
<dbReference type="InterPro" id="IPR000873">
    <property type="entry name" value="AMP-dep_synth/lig_dom"/>
</dbReference>
<comment type="cofactor">
    <cofactor evidence="1">
        <name>pantetheine 4'-phosphate</name>
        <dbReference type="ChEBI" id="CHEBI:47942"/>
    </cofactor>
</comment>
<dbReference type="FunFam" id="1.10.1200.10:FF:000016">
    <property type="entry name" value="Non-ribosomal peptide synthase"/>
    <property type="match status" value="1"/>
</dbReference>
<evidence type="ECO:0000256" key="2">
    <source>
        <dbReference type="ARBA" id="ARBA00022450"/>
    </source>
</evidence>
<dbReference type="Gene3D" id="3.40.50.12780">
    <property type="entry name" value="N-terminal domain of ligase-like"/>
    <property type="match status" value="1"/>
</dbReference>
<sequence length="1045" mass="114592">MTLMPDNTWEGFPLSFQQDAFCAERVNEKLRTLCLRFDIKGVLDKILLNKALNNIVEKNEILRTHYRTLQSQSKNPLMVISETALLHLDEIVLLLEAERQSVIASEMAALESGEVVNRDDAINVSLLSWEDHHTLLLKVPAIGFDWLSGNLLMQQVAAEYHALTQQMAVGENHVVQYVDFAQWQREEDQKNHVNKGDTYAQTQLANATALNLPLEMKSERTDFSRHSLSLSVEQQSGLMAVADRLGVGQKAVFLACWTAGLWRLCGSPDAVSIRVNMLGRPFAELQHSLGRYSAPVTLNLAPLPTHDFSQLLTQCQDALSRYEPLVQVRSSGLHQISKKVNVAFDFDEAAMAISLAELNWCNQSQPRVDFDTDLMLQVQVGEVLRCTLNVRNGTIPDAGIQAISQAFNASVNALLANARQPLGHFALLNTAQQQQLLQNTVAPVALAASEPWTQVFARQAQETPDAPALRFNDRIWSYGSLDALTSQIANTLVAKGVVPGSTVALRLERSDYLLALIIAVNKAGAAYLPLDIIMPEQRVATLLQQTTPVLLIQDDGSEIDVIGEQATLRLSAVLEAATVYPSSGPEVTIHPDALAYILYTSGTTGNPKGVKVTHRALARYIDGVKTRIGIKGPLVYLSVGPLTTDLGNTTIFPALTSGGCIIMSPHSKAEEAQEQIAFMEITQFDVLKITPSHLASLFALCQEPARLMPEKTLVLGGEMLSWGMWRLFNSFSHGCKIFNHYGPTETCVGVIAGVVETDVDVALASTVPLGQPLGHVRAYIVDAYGHLLPDGAVGELYIGGESVSTGYVFAEERDVARFIADPWHDEGCVYRTGDKVRRLPNGRLEFLGRIDRQLKIRGFRVEPAEIEAILRRHAEVLDSCVIEQGESASAYLVAYVVLQDCSVGLQPALRDYLSTQLPDFMLPSYVVALSRFPLNHNGKIDISLLPHPESLHSGDNSHYVAPKSDTEKTVAGIFESLLQVASVGQHDDFFDIGGHSLVATRLVAAIRQQFTIPFNLRSVFMDATVSGLSAQIDTALAQNQEVKSC</sequence>
<dbReference type="InterPro" id="IPR006162">
    <property type="entry name" value="Ppantetheine_attach_site"/>
</dbReference>
<dbReference type="SUPFAM" id="SSF47336">
    <property type="entry name" value="ACP-like"/>
    <property type="match status" value="1"/>
</dbReference>
<dbReference type="GO" id="GO:0003824">
    <property type="term" value="F:catalytic activity"/>
    <property type="evidence" value="ECO:0007669"/>
    <property type="project" value="InterPro"/>
</dbReference>
<dbReference type="CDD" id="cd05930">
    <property type="entry name" value="A_NRPS"/>
    <property type="match status" value="1"/>
</dbReference>
<dbReference type="Pfam" id="PF00501">
    <property type="entry name" value="AMP-binding"/>
    <property type="match status" value="1"/>
</dbReference>
<dbReference type="Pfam" id="PF13193">
    <property type="entry name" value="AMP-binding_C"/>
    <property type="match status" value="1"/>
</dbReference>
<evidence type="ECO:0000259" key="4">
    <source>
        <dbReference type="PROSITE" id="PS50075"/>
    </source>
</evidence>
<dbReference type="InterPro" id="IPR045851">
    <property type="entry name" value="AMP-bd_C_sf"/>
</dbReference>
<dbReference type="EMBL" id="PESE01000007">
    <property type="protein sequence ID" value="PYD37260.1"/>
    <property type="molecule type" value="Genomic_DNA"/>
</dbReference>
<dbReference type="SUPFAM" id="SSF56801">
    <property type="entry name" value="Acetyl-CoA synthetase-like"/>
    <property type="match status" value="1"/>
</dbReference>
<dbReference type="Gene3D" id="3.40.50.1820">
    <property type="entry name" value="alpha/beta hydrolase"/>
    <property type="match status" value="1"/>
</dbReference>
<evidence type="ECO:0000256" key="3">
    <source>
        <dbReference type="ARBA" id="ARBA00022553"/>
    </source>
</evidence>
<dbReference type="GO" id="GO:0072330">
    <property type="term" value="P:monocarboxylic acid biosynthetic process"/>
    <property type="evidence" value="ECO:0007669"/>
    <property type="project" value="UniProtKB-ARBA"/>
</dbReference>
<dbReference type="Gene3D" id="3.30.300.30">
    <property type="match status" value="1"/>
</dbReference>
<dbReference type="OrthoDB" id="9757559at2"/>
<keyword evidence="2" id="KW-0596">Phosphopantetheine</keyword>
<dbReference type="NCBIfam" id="TIGR01733">
    <property type="entry name" value="AA-adenyl-dom"/>
    <property type="match status" value="1"/>
</dbReference>
<dbReference type="InterPro" id="IPR025110">
    <property type="entry name" value="AMP-bd_C"/>
</dbReference>
<accession>A0A318NU09</accession>
<evidence type="ECO:0000256" key="1">
    <source>
        <dbReference type="ARBA" id="ARBA00001957"/>
    </source>
</evidence>